<dbReference type="EMBL" id="AP003380">
    <property type="protein sequence ID" value="BAB92559.1"/>
    <property type="molecule type" value="Genomic_DNA"/>
</dbReference>
<gene>
    <name evidence="2" type="primary">P0497A05.2</name>
</gene>
<name>Q8LIW9_ORYSJ</name>
<sequence length="200" mass="21482">MAAGRRGHGDGDGAALGAAVGRSVSALCGSSDGRRRRQIWSPRLAGVNGDGLGRRRRRSADLAGGWLAAAMVADVAATKLATTAADCGACRDASPRQEPRRHEGGAAPSDGGGWTVVAGRGCPWRWRWRWWLTVVASDGGGCGSGGGGCRRWYLWRRWLKATIRLTVRRHRRRYVEAGKGSGGGEGGVRVRARRRRREQL</sequence>
<feature type="compositionally biased region" description="Basic and acidic residues" evidence="1">
    <location>
        <begin position="93"/>
        <end position="104"/>
    </location>
</feature>
<organism evidence="2">
    <name type="scientific">Oryza sativa subsp. japonica</name>
    <name type="common">Rice</name>
    <dbReference type="NCBI Taxonomy" id="39947"/>
    <lineage>
        <taxon>Eukaryota</taxon>
        <taxon>Viridiplantae</taxon>
        <taxon>Streptophyta</taxon>
        <taxon>Embryophyta</taxon>
        <taxon>Tracheophyta</taxon>
        <taxon>Spermatophyta</taxon>
        <taxon>Magnoliopsida</taxon>
        <taxon>Liliopsida</taxon>
        <taxon>Poales</taxon>
        <taxon>Poaceae</taxon>
        <taxon>BOP clade</taxon>
        <taxon>Oryzoideae</taxon>
        <taxon>Oryzeae</taxon>
        <taxon>Oryzinae</taxon>
        <taxon>Oryza</taxon>
        <taxon>Oryza sativa</taxon>
    </lineage>
</organism>
<proteinExistence type="predicted"/>
<feature type="region of interest" description="Disordered" evidence="1">
    <location>
        <begin position="178"/>
        <end position="200"/>
    </location>
</feature>
<reference evidence="2" key="1">
    <citation type="journal article" date="2002" name="Nature">
        <title>The genome sequence and structure of rice chromosome 1.</title>
        <authorList>
            <person name="Sasaki T."/>
            <person name="Matsumoto T."/>
            <person name="Yamamoto K."/>
            <person name="Sakata K."/>
            <person name="Baba T."/>
            <person name="Katayose Y."/>
            <person name="Wu J."/>
            <person name="Niimura Y."/>
            <person name="Cheng Z."/>
            <person name="Nagamura Y."/>
            <person name="Antonio B.A."/>
            <person name="Kanamori H."/>
            <person name="Hosokawa S."/>
            <person name="Masukawa M."/>
            <person name="Arikawa K."/>
            <person name="Chiden Y."/>
            <person name="Hayashi M."/>
            <person name="Okamoto M."/>
            <person name="Ando T."/>
            <person name="Aoki H."/>
            <person name="Arita K."/>
            <person name="Hamada M."/>
            <person name="Harada C."/>
            <person name="Hijishita S."/>
            <person name="Honda M."/>
            <person name="Ichikawa Y."/>
            <person name="Idonuma A."/>
            <person name="Iijima M."/>
            <person name="Ikeda M."/>
            <person name="Ikeno M."/>
            <person name="Itoh S."/>
            <person name="Itoh T."/>
            <person name="Itoh Y."/>
            <person name="Itoh Y."/>
            <person name="Iwabuchi A."/>
            <person name="Kamiya K."/>
            <person name="Karasawa W."/>
            <person name="Katagiri S."/>
            <person name="Kikuta A."/>
            <person name="Kobayashi N."/>
            <person name="Kono I."/>
            <person name="Machita K."/>
            <person name="Maehara T."/>
            <person name="Mizuno H."/>
            <person name="Mizubayashi T."/>
            <person name="Mukai Y."/>
            <person name="Nagasaki H."/>
            <person name="Nakashima M."/>
            <person name="Nakama Y."/>
            <person name="Nakamichi Y."/>
            <person name="Nakamura M."/>
            <person name="Namiki N."/>
            <person name="Negishi M."/>
            <person name="Ohta I."/>
            <person name="Ono N."/>
            <person name="Saji S."/>
            <person name="Sakai K."/>
            <person name="Shibata M."/>
            <person name="Shimokawa T."/>
            <person name="Shomura A."/>
            <person name="Song J."/>
            <person name="Takazaki Y."/>
            <person name="Terasawa K."/>
            <person name="Tsuji K."/>
            <person name="Waki K."/>
            <person name="Yamagata H."/>
            <person name="Yamane H."/>
            <person name="Yoshiki S."/>
            <person name="Yoshihara R."/>
            <person name="Yukawa K."/>
            <person name="Zhong H."/>
            <person name="Iwama H."/>
            <person name="Endo T."/>
            <person name="Ito H."/>
            <person name="Hahn J.H."/>
            <person name="Kim H.I."/>
            <person name="Eun M.Y."/>
            <person name="Yano M."/>
            <person name="Jiang J."/>
            <person name="Gojobori T."/>
        </authorList>
    </citation>
    <scope>NUCLEOTIDE SEQUENCE</scope>
</reference>
<evidence type="ECO:0000313" key="2">
    <source>
        <dbReference type="EMBL" id="BAB92559.1"/>
    </source>
</evidence>
<protein>
    <submittedName>
        <fullName evidence="2">p0497A05.2 protein</fullName>
    </submittedName>
</protein>
<feature type="region of interest" description="Disordered" evidence="1">
    <location>
        <begin position="91"/>
        <end position="112"/>
    </location>
</feature>
<dbReference type="AlphaFoldDB" id="Q8LIW9"/>
<accession>Q8LIW9</accession>
<evidence type="ECO:0000256" key="1">
    <source>
        <dbReference type="SAM" id="MobiDB-lite"/>
    </source>
</evidence>
<feature type="compositionally biased region" description="Basic residues" evidence="1">
    <location>
        <begin position="190"/>
        <end position="200"/>
    </location>
</feature>
<dbReference type="Proteomes" id="UP000817658">
    <property type="component" value="Chromosome 1"/>
</dbReference>